<name>U9TN76_RHIID</name>
<reference evidence="1" key="1">
    <citation type="submission" date="2013-07" db="EMBL/GenBank/DDBJ databases">
        <title>The genome of an arbuscular mycorrhizal fungus provides insights into the evolution of the oldest plant symbiosis.</title>
        <authorList>
            <consortium name="DOE Joint Genome Institute"/>
            <person name="Tisserant E."/>
            <person name="Malbreil M."/>
            <person name="Kuo A."/>
            <person name="Kohler A."/>
            <person name="Symeonidi A."/>
            <person name="Balestrini R."/>
            <person name="Charron P."/>
            <person name="Duensing N."/>
            <person name="Frei-dit-Frey N."/>
            <person name="Gianinazzi-Pearson V."/>
            <person name="Gilbert B."/>
            <person name="Handa Y."/>
            <person name="Hijri M."/>
            <person name="Kaul R."/>
            <person name="Kawaguchi M."/>
            <person name="Krajinski F."/>
            <person name="Lammers P."/>
            <person name="Lapierre D."/>
            <person name="Masclaux F.G."/>
            <person name="Murat C."/>
            <person name="Morin E."/>
            <person name="Ndikumana S."/>
            <person name="Pagni M."/>
            <person name="Petitpierre D."/>
            <person name="Requena N."/>
            <person name="Rosikiewicz P."/>
            <person name="Riley R."/>
            <person name="Saito K."/>
            <person name="San Clemente H."/>
            <person name="Shapiro H."/>
            <person name="van Tuinen D."/>
            <person name="Becard G."/>
            <person name="Bonfante P."/>
            <person name="Paszkowski U."/>
            <person name="Shachar-Hill Y."/>
            <person name="Young J.P."/>
            <person name="Sanders I.R."/>
            <person name="Henrissat B."/>
            <person name="Rensing S.A."/>
            <person name="Grigoriev I.V."/>
            <person name="Corradi N."/>
            <person name="Roux C."/>
            <person name="Martin F."/>
        </authorList>
    </citation>
    <scope>NUCLEOTIDE SEQUENCE</scope>
    <source>
        <strain evidence="1">DAOM 197198</strain>
    </source>
</reference>
<sequence>MYVKNFKERKEWTNEWVIVIWSDESKFGLFRGNKRLAWRRPHEKYDVDCLIPTVKSGQQGVIVGITKYNLGPLVKLDGKVAAAPAQSPDLNAIENLWDELERQVRAHAITKKQGEFMGNTSRGMVKYRYW</sequence>
<accession>U9TN76</accession>
<dbReference type="HOGENOM" id="CLU_1939264_0_0_1"/>
<evidence type="ECO:0000313" key="1">
    <source>
        <dbReference type="EMBL" id="ESA07763.1"/>
    </source>
</evidence>
<dbReference type="InterPro" id="IPR036397">
    <property type="entry name" value="RNaseH_sf"/>
</dbReference>
<protein>
    <recommendedName>
        <fullName evidence="2">Transposable element tc3 transposase</fullName>
    </recommendedName>
</protein>
<dbReference type="AlphaFoldDB" id="U9TN76"/>
<dbReference type="EMBL" id="KI289946">
    <property type="protein sequence ID" value="ESA07763.1"/>
    <property type="molecule type" value="Genomic_DNA"/>
</dbReference>
<organism evidence="1">
    <name type="scientific">Rhizophagus irregularis (strain DAOM 181602 / DAOM 197198 / MUCL 43194)</name>
    <name type="common">Arbuscular mycorrhizal fungus</name>
    <name type="synonym">Glomus intraradices</name>
    <dbReference type="NCBI Taxonomy" id="747089"/>
    <lineage>
        <taxon>Eukaryota</taxon>
        <taxon>Fungi</taxon>
        <taxon>Fungi incertae sedis</taxon>
        <taxon>Mucoromycota</taxon>
        <taxon>Glomeromycotina</taxon>
        <taxon>Glomeromycetes</taxon>
        <taxon>Glomerales</taxon>
        <taxon>Glomeraceae</taxon>
        <taxon>Rhizophagus</taxon>
    </lineage>
</organism>
<evidence type="ECO:0008006" key="2">
    <source>
        <dbReference type="Google" id="ProtNLM"/>
    </source>
</evidence>
<dbReference type="GO" id="GO:0003676">
    <property type="term" value="F:nucleic acid binding"/>
    <property type="evidence" value="ECO:0007669"/>
    <property type="project" value="InterPro"/>
</dbReference>
<dbReference type="Gene3D" id="3.30.420.10">
    <property type="entry name" value="Ribonuclease H-like superfamily/Ribonuclease H"/>
    <property type="match status" value="2"/>
</dbReference>
<proteinExistence type="predicted"/>
<gene>
    <name evidence="1" type="ORF">GLOINDRAFT_32480</name>
</gene>